<dbReference type="EMBL" id="CAICTM010000820">
    <property type="protein sequence ID" value="CAB9517002.1"/>
    <property type="molecule type" value="Genomic_DNA"/>
</dbReference>
<keyword evidence="6 7" id="KW-0472">Membrane</keyword>
<dbReference type="InterPro" id="IPR004240">
    <property type="entry name" value="EMP70"/>
</dbReference>
<dbReference type="PANTHER" id="PTHR10766">
    <property type="entry name" value="TRANSMEMBRANE 9 SUPERFAMILY PROTEIN"/>
    <property type="match status" value="1"/>
</dbReference>
<feature type="transmembrane region" description="Helical" evidence="7">
    <location>
        <begin position="512"/>
        <end position="535"/>
    </location>
</feature>
<comment type="subcellular location">
    <subcellularLocation>
        <location evidence="1">Membrane</location>
        <topology evidence="1">Multi-pass membrane protein</topology>
    </subcellularLocation>
</comment>
<dbReference type="GO" id="GO:0005737">
    <property type="term" value="C:cytoplasm"/>
    <property type="evidence" value="ECO:0007669"/>
    <property type="project" value="UniProtKB-ARBA"/>
</dbReference>
<evidence type="ECO:0000313" key="9">
    <source>
        <dbReference type="Proteomes" id="UP001153069"/>
    </source>
</evidence>
<gene>
    <name evidence="8" type="ORF">SEMRO_821_G207360.1</name>
</gene>
<accession>A0A9N8HLH9</accession>
<reference evidence="8" key="1">
    <citation type="submission" date="2020-06" db="EMBL/GenBank/DDBJ databases">
        <authorList>
            <consortium name="Plant Systems Biology data submission"/>
        </authorList>
    </citation>
    <scope>NUCLEOTIDE SEQUENCE</scope>
    <source>
        <strain evidence="8">D6</strain>
    </source>
</reference>
<keyword evidence="3 7" id="KW-0812">Transmembrane</keyword>
<evidence type="ECO:0000313" key="8">
    <source>
        <dbReference type="EMBL" id="CAB9517002.1"/>
    </source>
</evidence>
<evidence type="ECO:0000256" key="6">
    <source>
        <dbReference type="ARBA" id="ARBA00023136"/>
    </source>
</evidence>
<comment type="caution">
    <text evidence="8">The sequence shown here is derived from an EMBL/GenBank/DDBJ whole genome shotgun (WGS) entry which is preliminary data.</text>
</comment>
<dbReference type="PANTHER" id="PTHR10766:SF111">
    <property type="entry name" value="TRANSMEMBRANE 9 SUPERFAMILY MEMBER 2"/>
    <property type="match status" value="1"/>
</dbReference>
<sequence length="737" mass="82969">MNNLNFIRTLLALLLLADTTLASAGAGAGYDESTSIKNALEGYTPGKKLSRKERMELAKEEAKKYMELRRQGVDEVGHTKEAAAMRDYQLRKKKRKGLFRRRQADLASILFPGVSPETYQPNEQIWAITDLVHSKKTQVPFEFYDLPGCHKPEGKAWMKNLKQRRNLGVRLQGNELMPAPFPLRVTQNQSCKPLCRVSIGSKKVRWMRKLVERQYRIQMTLDQLPVLMRSKELNYAVRGYPVGFKAPPSYTGLEEDEFYLYNHVKFTISYQEDPAAFEGVRITGFDVHPVSIKHELGDEKADITATSMVATCNAPDAPPVNNDPSTYLRLRLGATGEDLNVVYSFEVEWQASDLPWADRWDVYLIGSPDDDIHFFAIVNSLMIVLFLTGAIATIMIRTLRQDIAGYNEIQTLEEAQEETGWKLVHGDVFRPPSSYPLALCVMVGTGAQIGSACFLTMMCAMVKLLNPMKKGATLTAVLILYNLSGSAAGYISSRMYKFCNATDWKFNTVVTAAALPGSLVSIFMVLNIFLTFAGAATAVSFLTILALFGMWMCISTPLVFVGSYFGFRAERFNVPVKTNQIARYIPELPWYSSPPVSFLLGGILPFGSVCIELFFIMSALWLHQIYYVMGFLLAVLLILAATCAEVAVVMTYLQLCVEDHRWWWKSFWNCAAAGFYLFLYSLWFLFSRLELVGILPVIVYLTYMSMISVCFGLFCGSVGVLTSFWFNTKIYGALKVD</sequence>
<keyword evidence="9" id="KW-1185">Reference proteome</keyword>
<dbReference type="AlphaFoldDB" id="A0A9N8HLH9"/>
<feature type="transmembrane region" description="Helical" evidence="7">
    <location>
        <begin position="437"/>
        <end position="465"/>
    </location>
</feature>
<keyword evidence="5 7" id="KW-1133">Transmembrane helix</keyword>
<feature type="transmembrane region" description="Helical" evidence="7">
    <location>
        <begin position="541"/>
        <end position="567"/>
    </location>
</feature>
<protein>
    <recommendedName>
        <fullName evidence="7">Transmembrane 9 superfamily member</fullName>
    </recommendedName>
</protein>
<feature type="transmembrane region" description="Helical" evidence="7">
    <location>
        <begin position="667"/>
        <end position="686"/>
    </location>
</feature>
<feature type="transmembrane region" description="Helical" evidence="7">
    <location>
        <begin position="698"/>
        <end position="726"/>
    </location>
</feature>
<feature type="signal peptide" evidence="7">
    <location>
        <begin position="1"/>
        <end position="22"/>
    </location>
</feature>
<feature type="chain" id="PRO_5040545306" description="Transmembrane 9 superfamily member" evidence="7">
    <location>
        <begin position="23"/>
        <end position="737"/>
    </location>
</feature>
<feature type="transmembrane region" description="Helical" evidence="7">
    <location>
        <begin position="471"/>
        <end position="491"/>
    </location>
</feature>
<evidence type="ECO:0000256" key="5">
    <source>
        <dbReference type="ARBA" id="ARBA00022989"/>
    </source>
</evidence>
<dbReference type="GO" id="GO:0016020">
    <property type="term" value="C:membrane"/>
    <property type="evidence" value="ECO:0007669"/>
    <property type="project" value="UniProtKB-SubCell"/>
</dbReference>
<dbReference type="OrthoDB" id="1666796at2759"/>
<feature type="transmembrane region" description="Helical" evidence="7">
    <location>
        <begin position="598"/>
        <end position="621"/>
    </location>
</feature>
<evidence type="ECO:0000256" key="4">
    <source>
        <dbReference type="ARBA" id="ARBA00022729"/>
    </source>
</evidence>
<feature type="transmembrane region" description="Helical" evidence="7">
    <location>
        <begin position="627"/>
        <end position="655"/>
    </location>
</feature>
<evidence type="ECO:0000256" key="2">
    <source>
        <dbReference type="ARBA" id="ARBA00005227"/>
    </source>
</evidence>
<name>A0A9N8HLH9_9STRA</name>
<evidence type="ECO:0000256" key="7">
    <source>
        <dbReference type="RuleBase" id="RU363079"/>
    </source>
</evidence>
<comment type="similarity">
    <text evidence="2 7">Belongs to the nonaspanin (TM9SF) (TC 9.A.2) family.</text>
</comment>
<dbReference type="Pfam" id="PF02990">
    <property type="entry name" value="EMP70"/>
    <property type="match status" value="1"/>
</dbReference>
<keyword evidence="4 7" id="KW-0732">Signal</keyword>
<organism evidence="8 9">
    <name type="scientific">Seminavis robusta</name>
    <dbReference type="NCBI Taxonomy" id="568900"/>
    <lineage>
        <taxon>Eukaryota</taxon>
        <taxon>Sar</taxon>
        <taxon>Stramenopiles</taxon>
        <taxon>Ochrophyta</taxon>
        <taxon>Bacillariophyta</taxon>
        <taxon>Bacillariophyceae</taxon>
        <taxon>Bacillariophycidae</taxon>
        <taxon>Naviculales</taxon>
        <taxon>Naviculaceae</taxon>
        <taxon>Seminavis</taxon>
    </lineage>
</organism>
<dbReference type="Proteomes" id="UP001153069">
    <property type="component" value="Unassembled WGS sequence"/>
</dbReference>
<proteinExistence type="inferred from homology"/>
<feature type="transmembrane region" description="Helical" evidence="7">
    <location>
        <begin position="372"/>
        <end position="396"/>
    </location>
</feature>
<evidence type="ECO:0000256" key="3">
    <source>
        <dbReference type="ARBA" id="ARBA00022692"/>
    </source>
</evidence>
<evidence type="ECO:0000256" key="1">
    <source>
        <dbReference type="ARBA" id="ARBA00004141"/>
    </source>
</evidence>
<dbReference type="GO" id="GO:0072657">
    <property type="term" value="P:protein localization to membrane"/>
    <property type="evidence" value="ECO:0007669"/>
    <property type="project" value="TreeGrafter"/>
</dbReference>